<sequence>MEPEVITVGLDGTRESLAAARWAAGEADRRHAVLRLLHAWILLAQGPETPPQRDRNAGARRVVEQALDEVRADHRELRVIEDLVAAEAVPALLRAAEESRLLALGSRALTAWESYVLGDISLEVVGRAERPVVLVREGWSGRQPLPGAGAEGEEIPSPAPHVVVGMSLKGPCDALLSFAFDAAARRGLPLRAVHGRALPVTAYAPWGVDPEAAGEIVKEGEDALREAVRPWRKRYPGVELGLTVRPESPTRALVRSVPGAVLLAVGRRRHRALVPRVGPVAHAAMHHAPCPVAVVPEEGSAA</sequence>
<dbReference type="InterPro" id="IPR006015">
    <property type="entry name" value="Universal_stress_UspA"/>
</dbReference>
<dbReference type="InterPro" id="IPR006016">
    <property type="entry name" value="UspA"/>
</dbReference>
<reference evidence="3 4" key="1">
    <citation type="submission" date="2019-07" db="EMBL/GenBank/DDBJ databases">
        <title>Draft genome for Streptomyces benahoarensis MZ03-48.</title>
        <authorList>
            <person name="Gonzalez-Pimentel J.L."/>
        </authorList>
    </citation>
    <scope>NUCLEOTIDE SEQUENCE [LARGE SCALE GENOMIC DNA]</scope>
    <source>
        <strain evidence="3 4">MZ03-48</strain>
    </source>
</reference>
<evidence type="ECO:0000256" key="1">
    <source>
        <dbReference type="ARBA" id="ARBA00008791"/>
    </source>
</evidence>
<dbReference type="Gene3D" id="3.40.50.620">
    <property type="entry name" value="HUPs"/>
    <property type="match status" value="2"/>
</dbReference>
<name>A0A553ZNM7_9ACTN</name>
<organism evidence="3 4">
    <name type="scientific">Streptomyces benahoarensis</name>
    <dbReference type="NCBI Taxonomy" id="2595054"/>
    <lineage>
        <taxon>Bacteria</taxon>
        <taxon>Bacillati</taxon>
        <taxon>Actinomycetota</taxon>
        <taxon>Actinomycetes</taxon>
        <taxon>Kitasatosporales</taxon>
        <taxon>Streptomycetaceae</taxon>
        <taxon>Streptomyces</taxon>
    </lineage>
</organism>
<proteinExistence type="inferred from homology"/>
<dbReference type="PANTHER" id="PTHR46268">
    <property type="entry name" value="STRESS RESPONSE PROTEIN NHAX"/>
    <property type="match status" value="1"/>
</dbReference>
<gene>
    <name evidence="3" type="ORF">FNZ23_06885</name>
</gene>
<dbReference type="PRINTS" id="PR01438">
    <property type="entry name" value="UNVRSLSTRESS"/>
</dbReference>
<protein>
    <submittedName>
        <fullName evidence="3">Universal stress protein</fullName>
    </submittedName>
</protein>
<feature type="domain" description="UspA" evidence="2">
    <location>
        <begin position="6"/>
        <end position="136"/>
    </location>
</feature>
<dbReference type="InterPro" id="IPR014729">
    <property type="entry name" value="Rossmann-like_a/b/a_fold"/>
</dbReference>
<comment type="caution">
    <text evidence="3">The sequence shown here is derived from an EMBL/GenBank/DDBJ whole genome shotgun (WGS) entry which is preliminary data.</text>
</comment>
<feature type="domain" description="UspA" evidence="2">
    <location>
        <begin position="161"/>
        <end position="296"/>
    </location>
</feature>
<dbReference type="Pfam" id="PF00582">
    <property type="entry name" value="Usp"/>
    <property type="match status" value="2"/>
</dbReference>
<dbReference type="RefSeq" id="WP_143940702.1">
    <property type="nucleotide sequence ID" value="NZ_VKLS01000046.1"/>
</dbReference>
<evidence type="ECO:0000313" key="4">
    <source>
        <dbReference type="Proteomes" id="UP000320888"/>
    </source>
</evidence>
<accession>A0A553ZNM7</accession>
<evidence type="ECO:0000313" key="3">
    <source>
        <dbReference type="EMBL" id="TSB43005.1"/>
    </source>
</evidence>
<dbReference type="OrthoDB" id="4867015at2"/>
<dbReference type="Proteomes" id="UP000320888">
    <property type="component" value="Unassembled WGS sequence"/>
</dbReference>
<dbReference type="AlphaFoldDB" id="A0A553ZNM7"/>
<dbReference type="PANTHER" id="PTHR46268:SF6">
    <property type="entry name" value="UNIVERSAL STRESS PROTEIN UP12"/>
    <property type="match status" value="1"/>
</dbReference>
<evidence type="ECO:0000259" key="2">
    <source>
        <dbReference type="Pfam" id="PF00582"/>
    </source>
</evidence>
<dbReference type="EMBL" id="VKLS01000046">
    <property type="protein sequence ID" value="TSB43005.1"/>
    <property type="molecule type" value="Genomic_DNA"/>
</dbReference>
<dbReference type="SUPFAM" id="SSF52402">
    <property type="entry name" value="Adenine nucleotide alpha hydrolases-like"/>
    <property type="match status" value="2"/>
</dbReference>
<comment type="similarity">
    <text evidence="1">Belongs to the universal stress protein A family.</text>
</comment>
<keyword evidence="4" id="KW-1185">Reference proteome</keyword>